<evidence type="ECO:0000313" key="1">
    <source>
        <dbReference type="EMBL" id="CAI9152078.1"/>
    </source>
</evidence>
<sequence>MATFEKVLQKNACHRAAVLCSQKSGDFKHLFSCGLFSLLENRKDSTWQIIPCYVSTESHGRFWARHCEHSNKYRYGPCPQGTHNLMTCNTHTHITDTCIYVVQL</sequence>
<name>A0ABN8XRQ4_RANTA</name>
<proteinExistence type="predicted"/>
<accession>A0ABN8XRQ4</accession>
<dbReference type="Proteomes" id="UP001176941">
    <property type="component" value="Chromosome 1"/>
</dbReference>
<gene>
    <name evidence="1" type="ORF">MRATA1EN1_LOCUS1040</name>
</gene>
<evidence type="ECO:0000313" key="2">
    <source>
        <dbReference type="Proteomes" id="UP001176941"/>
    </source>
</evidence>
<dbReference type="EMBL" id="OX459937">
    <property type="protein sequence ID" value="CAI9152078.1"/>
    <property type="molecule type" value="Genomic_DNA"/>
</dbReference>
<reference evidence="1" key="1">
    <citation type="submission" date="2023-04" db="EMBL/GenBank/DDBJ databases">
        <authorList>
            <consortium name="ELIXIR-Norway"/>
        </authorList>
    </citation>
    <scope>NUCLEOTIDE SEQUENCE [LARGE SCALE GENOMIC DNA]</scope>
</reference>
<protein>
    <submittedName>
        <fullName evidence="1">Uncharacterized protein</fullName>
    </submittedName>
</protein>
<keyword evidence="2" id="KW-1185">Reference proteome</keyword>
<organism evidence="1 2">
    <name type="scientific">Rangifer tarandus platyrhynchus</name>
    <name type="common">Svalbard reindeer</name>
    <dbReference type="NCBI Taxonomy" id="3082113"/>
    <lineage>
        <taxon>Eukaryota</taxon>
        <taxon>Metazoa</taxon>
        <taxon>Chordata</taxon>
        <taxon>Craniata</taxon>
        <taxon>Vertebrata</taxon>
        <taxon>Euteleostomi</taxon>
        <taxon>Mammalia</taxon>
        <taxon>Eutheria</taxon>
        <taxon>Laurasiatheria</taxon>
        <taxon>Artiodactyla</taxon>
        <taxon>Ruminantia</taxon>
        <taxon>Pecora</taxon>
        <taxon>Cervidae</taxon>
        <taxon>Odocoileinae</taxon>
        <taxon>Rangifer</taxon>
    </lineage>
</organism>